<comment type="caution">
    <text evidence="3">The sequence shown here is derived from an EMBL/GenBank/DDBJ whole genome shotgun (WGS) entry which is preliminary data.</text>
</comment>
<dbReference type="PANTHER" id="PTHR31852">
    <property type="entry name" value="LATE EMBRYOGENESIS ABUNDANT (LEA) HYDROXYPROLINE-RICH GLYCOPROTEIN FAMILY"/>
    <property type="match status" value="1"/>
</dbReference>
<organism evidence="3 4">
    <name type="scientific">Prunus yedoensis var. nudiflora</name>
    <dbReference type="NCBI Taxonomy" id="2094558"/>
    <lineage>
        <taxon>Eukaryota</taxon>
        <taxon>Viridiplantae</taxon>
        <taxon>Streptophyta</taxon>
        <taxon>Embryophyta</taxon>
        <taxon>Tracheophyta</taxon>
        <taxon>Spermatophyta</taxon>
        <taxon>Magnoliopsida</taxon>
        <taxon>eudicotyledons</taxon>
        <taxon>Gunneridae</taxon>
        <taxon>Pentapetalae</taxon>
        <taxon>rosids</taxon>
        <taxon>fabids</taxon>
        <taxon>Rosales</taxon>
        <taxon>Rosaceae</taxon>
        <taxon>Amygdaloideae</taxon>
        <taxon>Amygdaleae</taxon>
        <taxon>Prunus</taxon>
    </lineage>
</organism>
<dbReference type="STRING" id="2094558.A0A314Y0U6"/>
<evidence type="ECO:0000256" key="1">
    <source>
        <dbReference type="SAM" id="MobiDB-lite"/>
    </source>
</evidence>
<feature type="region of interest" description="Disordered" evidence="1">
    <location>
        <begin position="1"/>
        <end position="30"/>
    </location>
</feature>
<dbReference type="OrthoDB" id="1894389at2759"/>
<accession>A0A314Y0U6</accession>
<dbReference type="AlphaFoldDB" id="A0A314Y0U6"/>
<evidence type="ECO:0000313" key="4">
    <source>
        <dbReference type="Proteomes" id="UP000250321"/>
    </source>
</evidence>
<dbReference type="Gene3D" id="2.60.40.1820">
    <property type="match status" value="1"/>
</dbReference>
<evidence type="ECO:0000256" key="2">
    <source>
        <dbReference type="SAM" id="Phobius"/>
    </source>
</evidence>
<feature type="transmembrane region" description="Helical" evidence="2">
    <location>
        <begin position="42"/>
        <end position="65"/>
    </location>
</feature>
<dbReference type="Proteomes" id="UP000250321">
    <property type="component" value="Unassembled WGS sequence"/>
</dbReference>
<keyword evidence="4" id="KW-1185">Reference proteome</keyword>
<name>A0A314Y0U6_PRUYE</name>
<proteinExistence type="predicted"/>
<reference evidence="3 4" key="1">
    <citation type="submission" date="2018-02" db="EMBL/GenBank/DDBJ databases">
        <title>Draft genome of wild Prunus yedoensis var. nudiflora.</title>
        <authorList>
            <person name="Baek S."/>
            <person name="Kim J.-H."/>
            <person name="Choi K."/>
            <person name="Kim G.-B."/>
            <person name="Cho A."/>
            <person name="Jang H."/>
            <person name="Shin C.-H."/>
            <person name="Yu H.-J."/>
            <person name="Mun J.-H."/>
        </authorList>
    </citation>
    <scope>NUCLEOTIDE SEQUENCE [LARGE SCALE GENOMIC DNA]</scope>
    <source>
        <strain evidence="4">cv. Jeju island</strain>
        <tissue evidence="3">Leaf</tissue>
    </source>
</reference>
<feature type="compositionally biased region" description="Polar residues" evidence="1">
    <location>
        <begin position="7"/>
        <end position="20"/>
    </location>
</feature>
<keyword evidence="2" id="KW-0472">Membrane</keyword>
<sequence length="217" mass="24159">MAEKNKQASPSAAATNGQHPTSDEESATLPSQELKRKKRIKLAIYISAFVVVQIIVITTFALTVMSVKSPKLRLGAISVQTLNASSSTPSFDMTFTTQVRIKNTNFGRFKFDATNARFMYEDRAVGQVRIPKSKAGMRSTKKIDVTVSLNSKELPSRSRYNLGNELKTGVLSLRSEALLAGKVELMFVMKKKKSAKMGCTLEFNLSTKKIQYLHCYY</sequence>
<keyword evidence="2" id="KW-0812">Transmembrane</keyword>
<protein>
    <submittedName>
        <fullName evidence="3">Late embryogenesis abundant protein</fullName>
    </submittedName>
</protein>
<gene>
    <name evidence="3" type="ORF">Pyn_10072</name>
</gene>
<keyword evidence="2" id="KW-1133">Transmembrane helix</keyword>
<evidence type="ECO:0000313" key="3">
    <source>
        <dbReference type="EMBL" id="PQP97403.1"/>
    </source>
</evidence>
<dbReference type="InterPro" id="IPR055301">
    <property type="entry name" value="Lea14-like_2"/>
</dbReference>
<dbReference type="EMBL" id="PJQY01001977">
    <property type="protein sequence ID" value="PQP97403.1"/>
    <property type="molecule type" value="Genomic_DNA"/>
</dbReference>